<comment type="caution">
    <text evidence="2">The sequence shown here is derived from an EMBL/GenBank/DDBJ whole genome shotgun (WGS) entry which is preliminary data.</text>
</comment>
<gene>
    <name evidence="2" type="ORF">GCM10010954_25360</name>
</gene>
<feature type="transmembrane region" description="Helical" evidence="1">
    <location>
        <begin position="55"/>
        <end position="77"/>
    </location>
</feature>
<keyword evidence="1" id="KW-1133">Transmembrane helix</keyword>
<evidence type="ECO:0000256" key="1">
    <source>
        <dbReference type="SAM" id="Phobius"/>
    </source>
</evidence>
<dbReference type="AlphaFoldDB" id="A0A917B691"/>
<reference evidence="2" key="1">
    <citation type="journal article" date="2014" name="Int. J. Syst. Evol. Microbiol.">
        <title>Complete genome sequence of Corynebacterium casei LMG S-19264T (=DSM 44701T), isolated from a smear-ripened cheese.</title>
        <authorList>
            <consortium name="US DOE Joint Genome Institute (JGI-PGF)"/>
            <person name="Walter F."/>
            <person name="Albersmeier A."/>
            <person name="Kalinowski J."/>
            <person name="Ruckert C."/>
        </authorList>
    </citation>
    <scope>NUCLEOTIDE SEQUENCE</scope>
    <source>
        <strain evidence="2">CGMCC 1.12153</strain>
    </source>
</reference>
<protein>
    <submittedName>
        <fullName evidence="2">Uncharacterized protein</fullName>
    </submittedName>
</protein>
<proteinExistence type="predicted"/>
<evidence type="ECO:0000313" key="3">
    <source>
        <dbReference type="Proteomes" id="UP000660110"/>
    </source>
</evidence>
<reference evidence="2" key="2">
    <citation type="submission" date="2020-09" db="EMBL/GenBank/DDBJ databases">
        <authorList>
            <person name="Sun Q."/>
            <person name="Zhou Y."/>
        </authorList>
    </citation>
    <scope>NUCLEOTIDE SEQUENCE</scope>
    <source>
        <strain evidence="2">CGMCC 1.12153</strain>
    </source>
</reference>
<sequence>MNERQKLVNERWKKTREMGKMKYIGYYGIVAYGTIFLLFSIMMDTFFGDGVTSSIIIEKVIIAVIGGIFFGLITWWINERRYQKFTNHQ</sequence>
<name>A0A917B691_HALAA</name>
<keyword evidence="3" id="KW-1185">Reference proteome</keyword>
<organism evidence="2 3">
    <name type="scientific">Halobacillus andaensis</name>
    <dbReference type="NCBI Taxonomy" id="1176239"/>
    <lineage>
        <taxon>Bacteria</taxon>
        <taxon>Bacillati</taxon>
        <taxon>Bacillota</taxon>
        <taxon>Bacilli</taxon>
        <taxon>Bacillales</taxon>
        <taxon>Bacillaceae</taxon>
        <taxon>Halobacillus</taxon>
    </lineage>
</organism>
<dbReference type="EMBL" id="BMEL01000003">
    <property type="protein sequence ID" value="GGF25392.1"/>
    <property type="molecule type" value="Genomic_DNA"/>
</dbReference>
<accession>A0A917B691</accession>
<keyword evidence="1" id="KW-0472">Membrane</keyword>
<feature type="transmembrane region" description="Helical" evidence="1">
    <location>
        <begin position="21"/>
        <end position="43"/>
    </location>
</feature>
<dbReference type="Proteomes" id="UP000660110">
    <property type="component" value="Unassembled WGS sequence"/>
</dbReference>
<keyword evidence="1" id="KW-0812">Transmembrane</keyword>
<dbReference type="RefSeq" id="WP_188377883.1">
    <property type="nucleotide sequence ID" value="NZ_BMEL01000003.1"/>
</dbReference>
<evidence type="ECO:0000313" key="2">
    <source>
        <dbReference type="EMBL" id="GGF25392.1"/>
    </source>
</evidence>